<accession>A0A7J7LPY4</accession>
<proteinExistence type="predicted"/>
<evidence type="ECO:0000313" key="2">
    <source>
        <dbReference type="EMBL" id="KAF6146754.1"/>
    </source>
</evidence>
<dbReference type="EMBL" id="JACGCM010002114">
    <property type="protein sequence ID" value="KAF6144703.1"/>
    <property type="molecule type" value="Genomic_DNA"/>
</dbReference>
<evidence type="ECO:0000313" key="1">
    <source>
        <dbReference type="EMBL" id="KAF6144703.1"/>
    </source>
</evidence>
<dbReference type="Proteomes" id="UP000541444">
    <property type="component" value="Unassembled WGS sequence"/>
</dbReference>
<keyword evidence="3" id="KW-1185">Reference proteome</keyword>
<dbReference type="AlphaFoldDB" id="A0A7J7LPY4"/>
<organism evidence="1 3">
    <name type="scientific">Kingdonia uniflora</name>
    <dbReference type="NCBI Taxonomy" id="39325"/>
    <lineage>
        <taxon>Eukaryota</taxon>
        <taxon>Viridiplantae</taxon>
        <taxon>Streptophyta</taxon>
        <taxon>Embryophyta</taxon>
        <taxon>Tracheophyta</taxon>
        <taxon>Spermatophyta</taxon>
        <taxon>Magnoliopsida</taxon>
        <taxon>Ranunculales</taxon>
        <taxon>Circaeasteraceae</taxon>
        <taxon>Kingdonia</taxon>
    </lineage>
</organism>
<protein>
    <submittedName>
        <fullName evidence="1">Uncharacterized protein</fullName>
    </submittedName>
</protein>
<dbReference type="EMBL" id="JACGCM010001963">
    <property type="protein sequence ID" value="KAF6146754.1"/>
    <property type="molecule type" value="Genomic_DNA"/>
</dbReference>
<comment type="caution">
    <text evidence="1">The sequence shown here is derived from an EMBL/GenBank/DDBJ whole genome shotgun (WGS) entry which is preliminary data.</text>
</comment>
<sequence length="106" mass="12366">MEWTGRGEMLPITRLRDPPPMSSSYGVEELWHLTHGMRRLVLTESARDAQRFKELEDELAIAHRQIDTINHQLYAHDLYLRRGRDVRVVPLPHGGSARTRQRRSGL</sequence>
<evidence type="ECO:0000313" key="3">
    <source>
        <dbReference type="Proteomes" id="UP000541444"/>
    </source>
</evidence>
<name>A0A7J7LPY4_9MAGN</name>
<reference evidence="1 3" key="1">
    <citation type="journal article" date="2020" name="IScience">
        <title>Genome Sequencing of the Endangered Kingdonia uniflora (Circaeasteraceae, Ranunculales) Reveals Potential Mechanisms of Evolutionary Specialization.</title>
        <authorList>
            <person name="Sun Y."/>
            <person name="Deng T."/>
            <person name="Zhang A."/>
            <person name="Moore M.J."/>
            <person name="Landis J.B."/>
            <person name="Lin N."/>
            <person name="Zhang H."/>
            <person name="Zhang X."/>
            <person name="Huang J."/>
            <person name="Zhang X."/>
            <person name="Sun H."/>
            <person name="Wang H."/>
        </authorList>
    </citation>
    <scope>NUCLEOTIDE SEQUENCE [LARGE SCALE GENOMIC DNA]</scope>
    <source>
        <strain evidence="1">TB1705</strain>
        <tissue evidence="1">Leaf</tissue>
    </source>
</reference>
<gene>
    <name evidence="2" type="ORF">GIB67_004190</name>
    <name evidence="1" type="ORF">GIB67_006195</name>
</gene>